<dbReference type="GO" id="GO:0003964">
    <property type="term" value="F:RNA-directed DNA polymerase activity"/>
    <property type="evidence" value="ECO:0007669"/>
    <property type="project" value="UniProtKB-KW"/>
</dbReference>
<sequence>MDFIDELPILKEKDTIWVVVDRLTKYEHFVALDHSYSALTVAQAYFDNIFKLHGLPNSIIFDRDKELFTKLGTELHHSTWYNTTFHSAIKETPYEALYGQAPPYHLSYLAGSSGVACVDRSFQQREATRKMLQFHLKRALQRVFNHKLAPHYFGPFKVEAKIGEVAYHLQLPPESLVHPTFYVS</sequence>
<dbReference type="GO" id="GO:0003676">
    <property type="term" value="F:nucleic acid binding"/>
    <property type="evidence" value="ECO:0007669"/>
    <property type="project" value="InterPro"/>
</dbReference>
<dbReference type="Pfam" id="PF24626">
    <property type="entry name" value="SH3_Tf2-1"/>
    <property type="match status" value="1"/>
</dbReference>
<dbReference type="SUPFAM" id="SSF53098">
    <property type="entry name" value="Ribonuclease H-like"/>
    <property type="match status" value="1"/>
</dbReference>
<evidence type="ECO:0000259" key="1">
    <source>
        <dbReference type="Pfam" id="PF24626"/>
    </source>
</evidence>
<dbReference type="InterPro" id="IPR036397">
    <property type="entry name" value="RNaseH_sf"/>
</dbReference>
<organism evidence="2 3">
    <name type="scientific">Gossypium australe</name>
    <dbReference type="NCBI Taxonomy" id="47621"/>
    <lineage>
        <taxon>Eukaryota</taxon>
        <taxon>Viridiplantae</taxon>
        <taxon>Streptophyta</taxon>
        <taxon>Embryophyta</taxon>
        <taxon>Tracheophyta</taxon>
        <taxon>Spermatophyta</taxon>
        <taxon>Magnoliopsida</taxon>
        <taxon>eudicotyledons</taxon>
        <taxon>Gunneridae</taxon>
        <taxon>Pentapetalae</taxon>
        <taxon>rosids</taxon>
        <taxon>malvids</taxon>
        <taxon>Malvales</taxon>
        <taxon>Malvaceae</taxon>
        <taxon>Malvoideae</taxon>
        <taxon>Gossypium</taxon>
    </lineage>
</organism>
<feature type="domain" description="Tf2-1-like SH3-like" evidence="1">
    <location>
        <begin position="132"/>
        <end position="184"/>
    </location>
</feature>
<dbReference type="AlphaFoldDB" id="A0A5B6V8G3"/>
<dbReference type="EMBL" id="SMMG02000007">
    <property type="protein sequence ID" value="KAA3465425.1"/>
    <property type="molecule type" value="Genomic_DNA"/>
</dbReference>
<dbReference type="PANTHER" id="PTHR45835">
    <property type="entry name" value="YALI0A06105P"/>
    <property type="match status" value="1"/>
</dbReference>
<protein>
    <submittedName>
        <fullName evidence="2">Reverse transcriptase</fullName>
    </submittedName>
</protein>
<reference evidence="3" key="1">
    <citation type="journal article" date="2019" name="Plant Biotechnol. J.">
        <title>Genome sequencing of the Australian wild diploid species Gossypium australe highlights disease resistance and delayed gland morphogenesis.</title>
        <authorList>
            <person name="Cai Y."/>
            <person name="Cai X."/>
            <person name="Wang Q."/>
            <person name="Wang P."/>
            <person name="Zhang Y."/>
            <person name="Cai C."/>
            <person name="Xu Y."/>
            <person name="Wang K."/>
            <person name="Zhou Z."/>
            <person name="Wang C."/>
            <person name="Geng S."/>
            <person name="Li B."/>
            <person name="Dong Q."/>
            <person name="Hou Y."/>
            <person name="Wang H."/>
            <person name="Ai P."/>
            <person name="Liu Z."/>
            <person name="Yi F."/>
            <person name="Sun M."/>
            <person name="An G."/>
            <person name="Cheng J."/>
            <person name="Zhang Y."/>
            <person name="Shi Q."/>
            <person name="Xie Y."/>
            <person name="Shi X."/>
            <person name="Chang Y."/>
            <person name="Huang F."/>
            <person name="Chen Y."/>
            <person name="Hong S."/>
            <person name="Mi L."/>
            <person name="Sun Q."/>
            <person name="Zhang L."/>
            <person name="Zhou B."/>
            <person name="Peng R."/>
            <person name="Zhang X."/>
            <person name="Liu F."/>
        </authorList>
    </citation>
    <scope>NUCLEOTIDE SEQUENCE [LARGE SCALE GENOMIC DNA]</scope>
    <source>
        <strain evidence="3">cv. PA1801</strain>
    </source>
</reference>
<dbReference type="Gene3D" id="3.30.420.10">
    <property type="entry name" value="Ribonuclease H-like superfamily/Ribonuclease H"/>
    <property type="match status" value="1"/>
</dbReference>
<dbReference type="InterPro" id="IPR056924">
    <property type="entry name" value="SH3_Tf2-1"/>
</dbReference>
<dbReference type="Proteomes" id="UP000325315">
    <property type="component" value="Unassembled WGS sequence"/>
</dbReference>
<evidence type="ECO:0000313" key="2">
    <source>
        <dbReference type="EMBL" id="KAA3465425.1"/>
    </source>
</evidence>
<keyword evidence="3" id="KW-1185">Reference proteome</keyword>
<keyword evidence="2" id="KW-0695">RNA-directed DNA polymerase</keyword>
<name>A0A5B6V8G3_9ROSI</name>
<accession>A0A5B6V8G3</accession>
<gene>
    <name evidence="2" type="ORF">EPI10_000588</name>
</gene>
<evidence type="ECO:0000313" key="3">
    <source>
        <dbReference type="Proteomes" id="UP000325315"/>
    </source>
</evidence>
<keyword evidence="2" id="KW-0548">Nucleotidyltransferase</keyword>
<dbReference type="InterPro" id="IPR012337">
    <property type="entry name" value="RNaseH-like_sf"/>
</dbReference>
<comment type="caution">
    <text evidence="2">The sequence shown here is derived from an EMBL/GenBank/DDBJ whole genome shotgun (WGS) entry which is preliminary data.</text>
</comment>
<dbReference type="PANTHER" id="PTHR45835:SF104">
    <property type="entry name" value="PROTEIN NYNRIN-LIKE"/>
    <property type="match status" value="1"/>
</dbReference>
<proteinExistence type="predicted"/>
<dbReference type="OrthoDB" id="5554229at2759"/>
<keyword evidence="2" id="KW-0808">Transferase</keyword>